<accession>A0A1Y0I5Q7</accession>
<dbReference type="InterPro" id="IPR045213">
    <property type="entry name" value="Malic_NAD-bd_bact_type"/>
</dbReference>
<dbReference type="FunFam" id="3.40.50.10380:FF:000003">
    <property type="entry name" value="NADP-dependent malic enzyme"/>
    <property type="match status" value="1"/>
</dbReference>
<dbReference type="InterPro" id="IPR051674">
    <property type="entry name" value="Malate_Decarboxylase"/>
</dbReference>
<dbReference type="GO" id="GO:0004473">
    <property type="term" value="F:malate dehydrogenase (decarboxylating) (NADP+) activity"/>
    <property type="evidence" value="ECO:0007669"/>
    <property type="project" value="UniProtKB-EC"/>
</dbReference>
<feature type="binding site" evidence="11">
    <location>
        <position position="136"/>
    </location>
    <ligand>
        <name>a divalent metal cation</name>
        <dbReference type="ChEBI" id="CHEBI:60240"/>
    </ligand>
</feature>
<dbReference type="PANTHER" id="PTHR43237">
    <property type="entry name" value="NADP-DEPENDENT MALIC ENZYME"/>
    <property type="match status" value="1"/>
</dbReference>
<dbReference type="GO" id="GO:0046872">
    <property type="term" value="F:metal ion binding"/>
    <property type="evidence" value="ECO:0007669"/>
    <property type="project" value="UniProtKB-KW"/>
</dbReference>
<dbReference type="PIRSF" id="PIRSF000106">
    <property type="entry name" value="ME"/>
    <property type="match status" value="1"/>
</dbReference>
<feature type="binding site" evidence="11">
    <location>
        <position position="162"/>
    </location>
    <ligand>
        <name>a divalent metal cation</name>
        <dbReference type="ChEBI" id="CHEBI:60240"/>
    </ligand>
</feature>
<organism evidence="14 15">
    <name type="scientific">Oleiphilus messinensis</name>
    <dbReference type="NCBI Taxonomy" id="141451"/>
    <lineage>
        <taxon>Bacteria</taxon>
        <taxon>Pseudomonadati</taxon>
        <taxon>Pseudomonadota</taxon>
        <taxon>Gammaproteobacteria</taxon>
        <taxon>Oceanospirillales</taxon>
        <taxon>Oleiphilaceae</taxon>
        <taxon>Oleiphilus</taxon>
    </lineage>
</organism>
<evidence type="ECO:0000256" key="1">
    <source>
        <dbReference type="ARBA" id="ARBA00001936"/>
    </source>
</evidence>
<evidence type="ECO:0000256" key="11">
    <source>
        <dbReference type="PIRSR" id="PIRSR000106-3"/>
    </source>
</evidence>
<evidence type="ECO:0000259" key="13">
    <source>
        <dbReference type="SMART" id="SM01274"/>
    </source>
</evidence>
<comment type="cofactor">
    <cofactor evidence="11">
        <name>Mg(2+)</name>
        <dbReference type="ChEBI" id="CHEBI:18420"/>
    </cofactor>
    <cofactor evidence="11">
        <name>Mn(2+)</name>
        <dbReference type="ChEBI" id="CHEBI:29035"/>
    </cofactor>
    <text evidence="11">Divalent metal cations. Prefers magnesium or manganese.</text>
</comment>
<name>A0A1Y0I5Q7_9GAMM</name>
<evidence type="ECO:0000256" key="3">
    <source>
        <dbReference type="ARBA" id="ARBA00022723"/>
    </source>
</evidence>
<comment type="similarity">
    <text evidence="2">Belongs to the malic enzymes family.</text>
</comment>
<feature type="binding site" evidence="11">
    <location>
        <position position="137"/>
    </location>
    <ligand>
        <name>a divalent metal cation</name>
        <dbReference type="ChEBI" id="CHEBI:60240"/>
    </ligand>
</feature>
<dbReference type="PROSITE" id="PS00331">
    <property type="entry name" value="MALIC_ENZYMES"/>
    <property type="match status" value="1"/>
</dbReference>
<dbReference type="Gene3D" id="3.40.50.720">
    <property type="entry name" value="NAD(P)-binding Rossmann-like Domain"/>
    <property type="match status" value="1"/>
</dbReference>
<reference evidence="14 15" key="1">
    <citation type="submission" date="2017-05" db="EMBL/GenBank/DDBJ databases">
        <title>Genomic insights into alkan degradation activity of Oleiphilus messinensis.</title>
        <authorList>
            <person name="Kozyavkin S.A."/>
            <person name="Slesarev A.I."/>
            <person name="Golyshin P.N."/>
            <person name="Korzhenkov A."/>
            <person name="Golyshina O.N."/>
            <person name="Toshchakov S.V."/>
        </authorList>
    </citation>
    <scope>NUCLEOTIDE SEQUENCE [LARGE SCALE GENOMIC DNA]</scope>
    <source>
        <strain evidence="14 15">ME102</strain>
    </source>
</reference>
<feature type="domain" description="Malic enzyme NAD-binding" evidence="12">
    <location>
        <begin position="163"/>
        <end position="399"/>
    </location>
</feature>
<dbReference type="SUPFAM" id="SSF51735">
    <property type="entry name" value="NAD(P)-binding Rossmann-fold domains"/>
    <property type="match status" value="1"/>
</dbReference>
<keyword evidence="4" id="KW-0560">Oxidoreductase</keyword>
<sequence>MSEDLKQAALDYHANPRPGKISVEITKPTQTSRDLSLAYSPGVAEPVREIAKDPENAYRYTAKGNLVAVISDGSAILGLGNLGPLASKPVMEGKGVLFKRFAGIDVFDIEVDSESPQAFIDTVARIADTFGGINLEDIKAPECFEIERVLIEQCNIPIFHDDQHGTAIVTAAGMLNALELQGKSIEEATIVCLGAGAAAVACMKLLISCGAKQENIMMLDRKGVIHSGRDDLNQYKAMFAIDTDKRTLADACDGADVFVGLSGPNLLSPEILKTMAPNPVIFACSNPDPEIKPELALETRDDLIMATGRSDYPNQVNNVLGFPFIFRGALDVRATAINEEMKVAAVNAIKDLAKEPVPQDVVEAYGGDALSYGKDYIIPKPLDGRLLTKVSAAVAQAAVDSGVARFPYPAHYPLNSVDDIK</sequence>
<dbReference type="SMART" id="SM00919">
    <property type="entry name" value="Malic_M"/>
    <property type="match status" value="1"/>
</dbReference>
<evidence type="ECO:0000256" key="8">
    <source>
        <dbReference type="ARBA" id="ARBA00051384"/>
    </source>
</evidence>
<dbReference type="InterPro" id="IPR001891">
    <property type="entry name" value="Malic_OxRdtase"/>
</dbReference>
<comment type="cofactor">
    <cofactor evidence="1">
        <name>Mn(2+)</name>
        <dbReference type="ChEBI" id="CHEBI:29035"/>
    </cofactor>
</comment>
<evidence type="ECO:0000313" key="15">
    <source>
        <dbReference type="Proteomes" id="UP000196027"/>
    </source>
</evidence>
<evidence type="ECO:0000256" key="2">
    <source>
        <dbReference type="ARBA" id="ARBA00008785"/>
    </source>
</evidence>
<dbReference type="Gene3D" id="3.40.50.10380">
    <property type="entry name" value="Malic enzyme, N-terminal domain"/>
    <property type="match status" value="1"/>
</dbReference>
<evidence type="ECO:0000256" key="7">
    <source>
        <dbReference type="ARBA" id="ARBA00050924"/>
    </source>
</evidence>
<dbReference type="Proteomes" id="UP000196027">
    <property type="component" value="Chromosome"/>
</dbReference>
<feature type="binding site" evidence="10">
    <location>
        <position position="317"/>
    </location>
    <ligand>
        <name>(S)-malate</name>
        <dbReference type="ChEBI" id="CHEBI:15589"/>
    </ligand>
</feature>
<gene>
    <name evidence="14" type="ORF">OLMES_0783</name>
</gene>
<dbReference type="InterPro" id="IPR036291">
    <property type="entry name" value="NAD(P)-bd_dom_sf"/>
</dbReference>
<dbReference type="OrthoDB" id="9805787at2"/>
<feature type="binding site" evidence="10">
    <location>
        <position position="286"/>
    </location>
    <ligand>
        <name>(S)-malate</name>
        <dbReference type="ChEBI" id="CHEBI:15589"/>
    </ligand>
</feature>
<dbReference type="Pfam" id="PF00390">
    <property type="entry name" value="malic"/>
    <property type="match status" value="1"/>
</dbReference>
<dbReference type="InterPro" id="IPR015884">
    <property type="entry name" value="Malic_enzyme_CS"/>
</dbReference>
<evidence type="ECO:0000256" key="10">
    <source>
        <dbReference type="PIRSR" id="PIRSR000106-2"/>
    </source>
</evidence>
<keyword evidence="15" id="KW-1185">Reference proteome</keyword>
<comment type="catalytic activity">
    <reaction evidence="7">
        <text>(S)-malate + NADP(+) = pyruvate + CO2 + NADPH</text>
        <dbReference type="Rhea" id="RHEA:18253"/>
        <dbReference type="ChEBI" id="CHEBI:15361"/>
        <dbReference type="ChEBI" id="CHEBI:15589"/>
        <dbReference type="ChEBI" id="CHEBI:16526"/>
        <dbReference type="ChEBI" id="CHEBI:57783"/>
        <dbReference type="ChEBI" id="CHEBI:58349"/>
        <dbReference type="EC" id="1.1.1.40"/>
    </reaction>
</comment>
<comment type="catalytic activity">
    <reaction evidence="8">
        <text>oxaloacetate + H(+) = pyruvate + CO2</text>
        <dbReference type="Rhea" id="RHEA:15641"/>
        <dbReference type="ChEBI" id="CHEBI:15361"/>
        <dbReference type="ChEBI" id="CHEBI:15378"/>
        <dbReference type="ChEBI" id="CHEBI:16452"/>
        <dbReference type="ChEBI" id="CHEBI:16526"/>
        <dbReference type="EC" id="1.1.1.40"/>
    </reaction>
</comment>
<dbReference type="PANTHER" id="PTHR43237:SF4">
    <property type="entry name" value="NADP-DEPENDENT MALIC ENZYME"/>
    <property type="match status" value="1"/>
</dbReference>
<dbReference type="InterPro" id="IPR012302">
    <property type="entry name" value="Malic_NAD-bd"/>
</dbReference>
<feature type="active site" description="Proton acceptor" evidence="9">
    <location>
        <position position="94"/>
    </location>
</feature>
<dbReference type="GO" id="GO:0051287">
    <property type="term" value="F:NAD binding"/>
    <property type="evidence" value="ECO:0007669"/>
    <property type="project" value="InterPro"/>
</dbReference>
<protein>
    <recommendedName>
        <fullName evidence="6">NADP-dependent malic enzyme</fullName>
        <ecNumber evidence="5">1.1.1.40</ecNumber>
    </recommendedName>
</protein>
<dbReference type="InterPro" id="IPR012301">
    <property type="entry name" value="Malic_N_dom"/>
</dbReference>
<dbReference type="InterPro" id="IPR037062">
    <property type="entry name" value="Malic_N_dom_sf"/>
</dbReference>
<dbReference type="InterPro" id="IPR046346">
    <property type="entry name" value="Aminoacid_DH-like_N_sf"/>
</dbReference>
<dbReference type="EMBL" id="CP021425">
    <property type="protein sequence ID" value="ARU54875.1"/>
    <property type="molecule type" value="Genomic_DNA"/>
</dbReference>
<proteinExistence type="inferred from homology"/>
<dbReference type="EC" id="1.1.1.40" evidence="5"/>
<evidence type="ECO:0000256" key="9">
    <source>
        <dbReference type="PIRSR" id="PIRSR000106-1"/>
    </source>
</evidence>
<dbReference type="KEGG" id="ome:OLMES_0783"/>
<feature type="domain" description="Malic enzyme N-terminal" evidence="13">
    <location>
        <begin position="18"/>
        <end position="151"/>
    </location>
</feature>
<keyword evidence="3 11" id="KW-0479">Metal-binding</keyword>
<dbReference type="AlphaFoldDB" id="A0A1Y0I5Q7"/>
<evidence type="ECO:0000259" key="12">
    <source>
        <dbReference type="SMART" id="SM00919"/>
    </source>
</evidence>
<evidence type="ECO:0000256" key="6">
    <source>
        <dbReference type="ARBA" id="ARBA00040273"/>
    </source>
</evidence>
<evidence type="ECO:0000256" key="5">
    <source>
        <dbReference type="ARBA" id="ARBA00038964"/>
    </source>
</evidence>
<evidence type="ECO:0000256" key="4">
    <source>
        <dbReference type="ARBA" id="ARBA00023002"/>
    </source>
</evidence>
<dbReference type="FunFam" id="3.40.50.720:FF:000095">
    <property type="entry name" value="NADP-dependent malic enzyme"/>
    <property type="match status" value="1"/>
</dbReference>
<dbReference type="CDD" id="cd05311">
    <property type="entry name" value="NAD_bind_2_malic_enz"/>
    <property type="match status" value="1"/>
</dbReference>
<dbReference type="SUPFAM" id="SSF53223">
    <property type="entry name" value="Aminoacid dehydrogenase-like, N-terminal domain"/>
    <property type="match status" value="1"/>
</dbReference>
<dbReference type="Pfam" id="PF03949">
    <property type="entry name" value="Malic_M"/>
    <property type="match status" value="1"/>
</dbReference>
<feature type="active site" description="Proton donor" evidence="9">
    <location>
        <position position="39"/>
    </location>
</feature>
<dbReference type="RefSeq" id="WP_087460037.1">
    <property type="nucleotide sequence ID" value="NZ_CP021425.1"/>
</dbReference>
<evidence type="ECO:0000313" key="14">
    <source>
        <dbReference type="EMBL" id="ARU54875.1"/>
    </source>
</evidence>
<dbReference type="SMART" id="SM01274">
    <property type="entry name" value="malic"/>
    <property type="match status" value="1"/>
</dbReference>